<organism evidence="1 2">
    <name type="scientific">Oikopleura dioica</name>
    <name type="common">Tunicate</name>
    <dbReference type="NCBI Taxonomy" id="34765"/>
    <lineage>
        <taxon>Eukaryota</taxon>
        <taxon>Metazoa</taxon>
        <taxon>Chordata</taxon>
        <taxon>Tunicata</taxon>
        <taxon>Appendicularia</taxon>
        <taxon>Copelata</taxon>
        <taxon>Oikopleuridae</taxon>
        <taxon>Oikopleura</taxon>
    </lineage>
</organism>
<dbReference type="Proteomes" id="UP001158576">
    <property type="component" value="Chromosome 2"/>
</dbReference>
<evidence type="ECO:0000313" key="1">
    <source>
        <dbReference type="EMBL" id="CAG5114109.1"/>
    </source>
</evidence>
<accession>A0ABN7TE61</accession>
<keyword evidence="2" id="KW-1185">Reference proteome</keyword>
<dbReference type="EMBL" id="OU015567">
    <property type="protein sequence ID" value="CAG5114109.1"/>
    <property type="molecule type" value="Genomic_DNA"/>
</dbReference>
<proteinExistence type="predicted"/>
<gene>
    <name evidence="1" type="ORF">OKIOD_LOCUS16944</name>
</gene>
<protein>
    <submittedName>
        <fullName evidence="1">Oidioi.mRNA.OKI2018_I69.chr2.g8179.t1.cds</fullName>
    </submittedName>
</protein>
<name>A0ABN7TE61_OIKDI</name>
<sequence>MAEFEGGGPSPVAETVFTVLPSARKICGLLDSILNIYDPVLAGHCSAPVSQPKPPTAPLNPPPMLLKDLDQSNSMLEPQAIDGLKMGVNCQLNDRIGASTNFQYGSGMPMFGVPGLKFEKTLSWMGNDFVNYEGQLAPNLQVMIGPFNYGDLVKGDLGGMQLVKHGRNSQLVLMNQGNYQQWKLMVLAHKQTIQAGPLNMKLNSTLQSPGGLGGIYGGQCMAEIEAAANVGSFRGMNVHIGGSMGTQIPAYDGNKMSYLTGPLTAAVGAAVSTSPYIIFQKMPSPYQQCHAFDTNDTIALRWSRAENKAKITISSTPAGDGMAISQAIKSPHYLKEVPKAERMELNQWANSERHGYMLNCEYDYSAHLMNYSVAWQTKFFNNKSGIKVGLEGKPGEIIPSSIKATLSDNMMFKSSGKPEDASPLTLDLSIAYEASETPKAPKIGLALNVEL</sequence>
<reference evidence="1 2" key="1">
    <citation type="submission" date="2021-04" db="EMBL/GenBank/DDBJ databases">
        <authorList>
            <person name="Bliznina A."/>
        </authorList>
    </citation>
    <scope>NUCLEOTIDE SEQUENCE [LARGE SCALE GENOMIC DNA]</scope>
</reference>
<evidence type="ECO:0000313" key="2">
    <source>
        <dbReference type="Proteomes" id="UP001158576"/>
    </source>
</evidence>